<dbReference type="GO" id="GO:0009279">
    <property type="term" value="C:cell outer membrane"/>
    <property type="evidence" value="ECO:0007669"/>
    <property type="project" value="UniProtKB-SubCell"/>
</dbReference>
<dbReference type="InterPro" id="IPR039426">
    <property type="entry name" value="TonB-dep_rcpt-like"/>
</dbReference>
<evidence type="ECO:0000256" key="2">
    <source>
        <dbReference type="ARBA" id="ARBA00022448"/>
    </source>
</evidence>
<keyword evidence="4 9" id="KW-0812">Transmembrane</keyword>
<dbReference type="PANTHER" id="PTHR30069:SF42">
    <property type="entry name" value="FERRIC AEROBACTIN RECEPTOR"/>
    <property type="match status" value="1"/>
</dbReference>
<comment type="subcellular location">
    <subcellularLocation>
        <location evidence="1 9">Cell outer membrane</location>
        <topology evidence="1 9">Multi-pass membrane protein</topology>
    </subcellularLocation>
</comment>
<evidence type="ECO:0000259" key="13">
    <source>
        <dbReference type="Pfam" id="PF00593"/>
    </source>
</evidence>
<feature type="domain" description="TonB-dependent receptor-like beta-barrel" evidence="13">
    <location>
        <begin position="232"/>
        <end position="665"/>
    </location>
</feature>
<keyword evidence="3 9" id="KW-1134">Transmembrane beta strand</keyword>
<dbReference type="GO" id="GO:0015344">
    <property type="term" value="F:siderophore uptake transmembrane transporter activity"/>
    <property type="evidence" value="ECO:0007669"/>
    <property type="project" value="TreeGrafter"/>
</dbReference>
<evidence type="ECO:0000313" key="15">
    <source>
        <dbReference type="EMBL" id="PHZ85249.1"/>
    </source>
</evidence>
<dbReference type="InParanoid" id="A0A2G4YSD0"/>
<dbReference type="Gene3D" id="2.40.170.20">
    <property type="entry name" value="TonB-dependent receptor, beta-barrel domain"/>
    <property type="match status" value="1"/>
</dbReference>
<dbReference type="InterPro" id="IPR037066">
    <property type="entry name" value="Plug_dom_sf"/>
</dbReference>
<organism evidence="15 16">
    <name type="scientific">Paremcibacter congregatus</name>
    <dbReference type="NCBI Taxonomy" id="2043170"/>
    <lineage>
        <taxon>Bacteria</taxon>
        <taxon>Pseudomonadati</taxon>
        <taxon>Pseudomonadota</taxon>
        <taxon>Alphaproteobacteria</taxon>
        <taxon>Emcibacterales</taxon>
        <taxon>Emcibacteraceae</taxon>
        <taxon>Paremcibacter</taxon>
    </lineage>
</organism>
<gene>
    <name evidence="15" type="ORF">CRD36_07535</name>
</gene>
<keyword evidence="5 12" id="KW-0732">Signal</keyword>
<dbReference type="Proteomes" id="UP000229730">
    <property type="component" value="Unassembled WGS sequence"/>
</dbReference>
<dbReference type="Pfam" id="PF00593">
    <property type="entry name" value="TonB_dep_Rec_b-barrel"/>
    <property type="match status" value="1"/>
</dbReference>
<feature type="domain" description="TonB-dependent receptor plug" evidence="14">
    <location>
        <begin position="40"/>
        <end position="143"/>
    </location>
</feature>
<dbReference type="EMBL" id="PDEM01000016">
    <property type="protein sequence ID" value="PHZ85249.1"/>
    <property type="molecule type" value="Genomic_DNA"/>
</dbReference>
<evidence type="ECO:0000256" key="9">
    <source>
        <dbReference type="PROSITE-ProRule" id="PRU01360"/>
    </source>
</evidence>
<evidence type="ECO:0000256" key="1">
    <source>
        <dbReference type="ARBA" id="ARBA00004571"/>
    </source>
</evidence>
<sequence length="700" mass="76793">MSLTLLTLAAAATTLPAAPTPHTALEEIIVTGSRTAERIDEVPASVSVVGKDALLEDLQLNPEIQNTLALRVPGFGPASGSTSNSGLTLRGRRVLVMIDGVPQSTPLRNGQLGVRSVDSSALERIEIIKGATSIYGNGAAGGIVNYITKQASDEEISGDIAVSSRFSLVDAKDSFSKRFDGTLSGTIEKFSYVISAVYDSRGQQKDADGDTLGLIYGLSDLDTVNLFTKAAYQIDEDKRLQATFNYYDSQQESSLVDVTGSPLLGQKTYAVESGASDNRFAPQGPKGNTNIMLNYSDQELFTNTSFTLDAYRQRLKNVFFFSTSLANPEQGFDGGQSLIKSSKSGIRANFNTTVQWDKFETSFIYGIDYLKDTTSQPLLDGRIWVPEIDMNNKAAYLQTKFVWNDALVFKAGVRAEKIDITVDDYSTLLLCRSATTCSVPMDVTGGDLSYDSTTFNAGLRYKASPLFSPFISYSEGFDISDLGRLLRGAQVTDIAQVRTEASNVRHYEIGFTSEFDGLKIEFAYYQSTSELGTGTKYDPVTGVFLPVREPQKIHGFEISGQYFVTEELEIGASFTRFDGENTETDEKLTGRYISPSNLVIYADYRPTEDISLALDYQRVGDRDEFTATGNDYAIYEGPVRGYDLVNLRASYTVGAVQFYGGIENLFNKNYYSAKSQSIFLASYFVKGIGRTASLGMRYEF</sequence>
<evidence type="ECO:0000256" key="12">
    <source>
        <dbReference type="SAM" id="SignalP"/>
    </source>
</evidence>
<evidence type="ECO:0000256" key="7">
    <source>
        <dbReference type="ARBA" id="ARBA00023136"/>
    </source>
</evidence>
<comment type="caution">
    <text evidence="15">The sequence shown here is derived from an EMBL/GenBank/DDBJ whole genome shotgun (WGS) entry which is preliminary data.</text>
</comment>
<comment type="similarity">
    <text evidence="9 11">Belongs to the TonB-dependent receptor family.</text>
</comment>
<dbReference type="OrthoDB" id="9760333at2"/>
<keyword evidence="8 9" id="KW-0998">Cell outer membrane</keyword>
<dbReference type="RefSeq" id="WP_099472137.1">
    <property type="nucleotide sequence ID" value="NZ_CP041025.1"/>
</dbReference>
<evidence type="ECO:0000256" key="10">
    <source>
        <dbReference type="PROSITE-ProRule" id="PRU10144"/>
    </source>
</evidence>
<dbReference type="InterPro" id="IPR010917">
    <property type="entry name" value="TonB_rcpt_CS"/>
</dbReference>
<evidence type="ECO:0000259" key="14">
    <source>
        <dbReference type="Pfam" id="PF07715"/>
    </source>
</evidence>
<evidence type="ECO:0000256" key="4">
    <source>
        <dbReference type="ARBA" id="ARBA00022692"/>
    </source>
</evidence>
<dbReference type="GO" id="GO:0044718">
    <property type="term" value="P:siderophore transmembrane transport"/>
    <property type="evidence" value="ECO:0007669"/>
    <property type="project" value="TreeGrafter"/>
</dbReference>
<evidence type="ECO:0000313" key="16">
    <source>
        <dbReference type="Proteomes" id="UP000229730"/>
    </source>
</evidence>
<dbReference type="CDD" id="cd01347">
    <property type="entry name" value="ligand_gated_channel"/>
    <property type="match status" value="1"/>
</dbReference>
<keyword evidence="2 9" id="KW-0813">Transport</keyword>
<keyword evidence="16" id="KW-1185">Reference proteome</keyword>
<dbReference type="InterPro" id="IPR012910">
    <property type="entry name" value="Plug_dom"/>
</dbReference>
<feature type="short sequence motif" description="TonB C-terminal box" evidence="10">
    <location>
        <begin position="683"/>
        <end position="700"/>
    </location>
</feature>
<evidence type="ECO:0000256" key="3">
    <source>
        <dbReference type="ARBA" id="ARBA00022452"/>
    </source>
</evidence>
<proteinExistence type="inferred from homology"/>
<evidence type="ECO:0000256" key="11">
    <source>
        <dbReference type="RuleBase" id="RU003357"/>
    </source>
</evidence>
<feature type="chain" id="PRO_5013828277" evidence="12">
    <location>
        <begin position="18"/>
        <end position="700"/>
    </location>
</feature>
<evidence type="ECO:0000256" key="5">
    <source>
        <dbReference type="ARBA" id="ARBA00022729"/>
    </source>
</evidence>
<reference evidence="15 16" key="1">
    <citation type="submission" date="2017-10" db="EMBL/GenBank/DDBJ databases">
        <title>Frigbacter circumglobatus gen. nov. sp. nov., isolated from sediment cultured in situ.</title>
        <authorList>
            <person name="Zhao Z."/>
        </authorList>
    </citation>
    <scope>NUCLEOTIDE SEQUENCE [LARGE SCALE GENOMIC DNA]</scope>
    <source>
        <strain evidence="15 16">ZYL</strain>
    </source>
</reference>
<feature type="signal peptide" evidence="12">
    <location>
        <begin position="1"/>
        <end position="17"/>
    </location>
</feature>
<keyword evidence="6 11" id="KW-0798">TonB box</keyword>
<dbReference type="PROSITE" id="PS01156">
    <property type="entry name" value="TONB_DEPENDENT_REC_2"/>
    <property type="match status" value="1"/>
</dbReference>
<dbReference type="SUPFAM" id="SSF56935">
    <property type="entry name" value="Porins"/>
    <property type="match status" value="1"/>
</dbReference>
<dbReference type="Pfam" id="PF07715">
    <property type="entry name" value="Plug"/>
    <property type="match status" value="1"/>
</dbReference>
<protein>
    <submittedName>
        <fullName evidence="15">Ligand-gated channel protein</fullName>
    </submittedName>
</protein>
<keyword evidence="7 9" id="KW-0472">Membrane</keyword>
<name>A0A2G4YSD0_9PROT</name>
<dbReference type="InterPro" id="IPR036942">
    <property type="entry name" value="Beta-barrel_TonB_sf"/>
</dbReference>
<dbReference type="AlphaFoldDB" id="A0A2G4YSD0"/>
<evidence type="ECO:0000256" key="6">
    <source>
        <dbReference type="ARBA" id="ARBA00023077"/>
    </source>
</evidence>
<dbReference type="InterPro" id="IPR000531">
    <property type="entry name" value="Beta-barrel_TonB"/>
</dbReference>
<dbReference type="PANTHER" id="PTHR30069">
    <property type="entry name" value="TONB-DEPENDENT OUTER MEMBRANE RECEPTOR"/>
    <property type="match status" value="1"/>
</dbReference>
<dbReference type="PROSITE" id="PS52016">
    <property type="entry name" value="TONB_DEPENDENT_REC_3"/>
    <property type="match status" value="1"/>
</dbReference>
<evidence type="ECO:0000256" key="8">
    <source>
        <dbReference type="ARBA" id="ARBA00023237"/>
    </source>
</evidence>
<dbReference type="Gene3D" id="2.170.130.10">
    <property type="entry name" value="TonB-dependent receptor, plug domain"/>
    <property type="match status" value="1"/>
</dbReference>
<accession>A0A2G4YSD0</accession>